<sequence>MVLHRCEECGKTFRKTEHYKRHQRSHTKERPYECQDCHKRYSRSDVLSRHRRAHARPSHDASGSAAQNDPALGPSQPAPFLVSTPQQLQGPEHQASLPSAGGSDAHQGPGSNLDTLQNEVVLDSTGALPSSFAFLTNVSVHPGHESPANGMTLGAQQQAYLEWNNMSAIDPALQRHDMLNPRAQARTLEHPFPSLEQWPRQTAESSSPGGWSEIWRDRDPGVTSGSVDLTSSDHIRNVAGRYQAGIPVERFEKVKRCWLAPPNLTGRLMNRLWIDVVGSPSDNLLSEPVDYATGRGSPFQEFHRSIDENCRRRFQSVVGQNFASPQVQSPSHEMKSSLSTVSSSTTANSFPQAEIFDMALDLYFRTFHSLLPFVHLPTFSAKSTRTPLLWVMCLIGLMLMGTEGATSFVSKNFKLTLDTIMADLAQCTVGAEQPAAAISTFATALLFLNLAVLTDERTHLEQCQMLYVNLMTIAQRHGLFAAIGGQPIESRLSDVSPDPDTEWKAWSKIETMKRIIIGLILTDSWYSALLSTSPIIVPDFIQIHLPSDESLFSAPSSSDWKQLIHDGKRNVMPTVLAPSENVDIPSLEGHMDELCVQTVLAIVQLRQSEAYHRLLSNRTSSPLAPCNTYAMDGRARCLPSLEAQIINSYGEAMDRSNPNTIVMWHYMCMTLTADIRMFESAAGRDGPHPAQKALDDIAQWSRTAAARRACLHAAQIYKAMFNRKASEYPNCHSVFSLFLAALVLGLYTFMAPPPSENESSNVGSIELMGDVNWQQVGTEGFTSFLEPRGSQSYSPSSDPAVSFIRNGGTMYMQGVPIQGGYQPARRVMLDFANLLRNSGKWSVKKFSYVLQIMSDVLMDVE</sequence>
<dbReference type="InterPro" id="IPR013087">
    <property type="entry name" value="Znf_C2H2_type"/>
</dbReference>
<evidence type="ECO:0000256" key="4">
    <source>
        <dbReference type="ARBA" id="ARBA00022771"/>
    </source>
</evidence>
<keyword evidence="11" id="KW-1185">Reference proteome</keyword>
<evidence type="ECO:0000313" key="11">
    <source>
        <dbReference type="Proteomes" id="UP000019376"/>
    </source>
</evidence>
<feature type="region of interest" description="Disordered" evidence="8">
    <location>
        <begin position="197"/>
        <end position="228"/>
    </location>
</feature>
<dbReference type="HOGENOM" id="CLU_008999_1_0_1"/>
<feature type="region of interest" description="Disordered" evidence="8">
    <location>
        <begin position="43"/>
        <end position="114"/>
    </location>
</feature>
<dbReference type="PANTHER" id="PTHR40626">
    <property type="entry name" value="MIP31509P"/>
    <property type="match status" value="1"/>
</dbReference>
<keyword evidence="5" id="KW-0862">Zinc</keyword>
<protein>
    <recommendedName>
        <fullName evidence="9">C2H2-type domain-containing protein</fullName>
    </recommendedName>
</protein>
<evidence type="ECO:0000256" key="1">
    <source>
        <dbReference type="ARBA" id="ARBA00004123"/>
    </source>
</evidence>
<dbReference type="InterPro" id="IPR036236">
    <property type="entry name" value="Znf_C2H2_sf"/>
</dbReference>
<evidence type="ECO:0000256" key="5">
    <source>
        <dbReference type="ARBA" id="ARBA00022833"/>
    </source>
</evidence>
<reference evidence="10 11" key="1">
    <citation type="journal article" date="2013" name="PLoS ONE">
        <title>Genomic and secretomic analyses reveal unique features of the lignocellulolytic enzyme system of Penicillium decumbens.</title>
        <authorList>
            <person name="Liu G."/>
            <person name="Zhang L."/>
            <person name="Wei X."/>
            <person name="Zou G."/>
            <person name="Qin Y."/>
            <person name="Ma L."/>
            <person name="Li J."/>
            <person name="Zheng H."/>
            <person name="Wang S."/>
            <person name="Wang C."/>
            <person name="Xun L."/>
            <person name="Zhao G.-P."/>
            <person name="Zhou Z."/>
            <person name="Qu Y."/>
        </authorList>
    </citation>
    <scope>NUCLEOTIDE SEQUENCE [LARGE SCALE GENOMIC DNA]</scope>
    <source>
        <strain evidence="11">114-2 / CGMCC 5302</strain>
    </source>
</reference>
<organism evidence="10 11">
    <name type="scientific">Penicillium oxalicum (strain 114-2 / CGMCC 5302)</name>
    <name type="common">Penicillium decumbens</name>
    <dbReference type="NCBI Taxonomy" id="933388"/>
    <lineage>
        <taxon>Eukaryota</taxon>
        <taxon>Fungi</taxon>
        <taxon>Dikarya</taxon>
        <taxon>Ascomycota</taxon>
        <taxon>Pezizomycotina</taxon>
        <taxon>Eurotiomycetes</taxon>
        <taxon>Eurotiomycetidae</taxon>
        <taxon>Eurotiales</taxon>
        <taxon>Aspergillaceae</taxon>
        <taxon>Penicillium</taxon>
    </lineage>
</organism>
<dbReference type="STRING" id="933388.S8APQ2"/>
<keyword evidence="2" id="KW-0479">Metal-binding</keyword>
<evidence type="ECO:0000256" key="8">
    <source>
        <dbReference type="SAM" id="MobiDB-lite"/>
    </source>
</evidence>
<dbReference type="SMART" id="SM00355">
    <property type="entry name" value="ZnF_C2H2"/>
    <property type="match status" value="2"/>
</dbReference>
<dbReference type="GO" id="GO:0000981">
    <property type="term" value="F:DNA-binding transcription factor activity, RNA polymerase II-specific"/>
    <property type="evidence" value="ECO:0007669"/>
    <property type="project" value="InterPro"/>
</dbReference>
<name>S8APQ2_PENO1</name>
<dbReference type="eggNOG" id="KOG1721">
    <property type="taxonomic scope" value="Eukaryota"/>
</dbReference>
<dbReference type="GO" id="GO:0005634">
    <property type="term" value="C:nucleus"/>
    <property type="evidence" value="ECO:0007669"/>
    <property type="project" value="UniProtKB-SubCell"/>
</dbReference>
<dbReference type="Gene3D" id="3.30.160.60">
    <property type="entry name" value="Classic Zinc Finger"/>
    <property type="match status" value="2"/>
</dbReference>
<dbReference type="GO" id="GO:0006351">
    <property type="term" value="P:DNA-templated transcription"/>
    <property type="evidence" value="ECO:0007669"/>
    <property type="project" value="InterPro"/>
</dbReference>
<keyword evidence="6" id="KW-0539">Nucleus</keyword>
<evidence type="ECO:0000259" key="9">
    <source>
        <dbReference type="PROSITE" id="PS50157"/>
    </source>
</evidence>
<keyword evidence="4 7" id="KW-0863">Zinc-finger</keyword>
<dbReference type="InterPro" id="IPR051059">
    <property type="entry name" value="VerF-like"/>
</dbReference>
<gene>
    <name evidence="10" type="ORF">PDE_02852</name>
</gene>
<dbReference type="OrthoDB" id="10018191at2759"/>
<dbReference type="Proteomes" id="UP000019376">
    <property type="component" value="Unassembled WGS sequence"/>
</dbReference>
<feature type="domain" description="C2H2-type" evidence="9">
    <location>
        <begin position="4"/>
        <end position="31"/>
    </location>
</feature>
<comment type="subcellular location">
    <subcellularLocation>
        <location evidence="1">Nucleus</location>
    </subcellularLocation>
</comment>
<evidence type="ECO:0000256" key="3">
    <source>
        <dbReference type="ARBA" id="ARBA00022737"/>
    </source>
</evidence>
<dbReference type="InterPro" id="IPR007219">
    <property type="entry name" value="XnlR_reg_dom"/>
</dbReference>
<keyword evidence="3" id="KW-0677">Repeat</keyword>
<dbReference type="PROSITE" id="PS50157">
    <property type="entry name" value="ZINC_FINGER_C2H2_2"/>
    <property type="match status" value="2"/>
</dbReference>
<dbReference type="SUPFAM" id="SSF57667">
    <property type="entry name" value="beta-beta-alpha zinc fingers"/>
    <property type="match status" value="1"/>
</dbReference>
<evidence type="ECO:0000256" key="6">
    <source>
        <dbReference type="ARBA" id="ARBA00023242"/>
    </source>
</evidence>
<dbReference type="Pfam" id="PF04082">
    <property type="entry name" value="Fungal_trans"/>
    <property type="match status" value="1"/>
</dbReference>
<dbReference type="FunFam" id="3.30.160.60:FF:000446">
    <property type="entry name" value="Zinc finger protein"/>
    <property type="match status" value="1"/>
</dbReference>
<dbReference type="GO" id="GO:0000978">
    <property type="term" value="F:RNA polymerase II cis-regulatory region sequence-specific DNA binding"/>
    <property type="evidence" value="ECO:0007669"/>
    <property type="project" value="InterPro"/>
</dbReference>
<dbReference type="FunFam" id="3.30.160.60:FF:000100">
    <property type="entry name" value="Zinc finger 45-like"/>
    <property type="match status" value="1"/>
</dbReference>
<dbReference type="PANTHER" id="PTHR40626:SF7">
    <property type="entry name" value="TRANSCRIPTION FACTOR, PUTATIVE (AFU_ORTHOLOGUE AFUA_1G04110)-RELATED"/>
    <property type="match status" value="1"/>
</dbReference>
<dbReference type="GO" id="GO:0000785">
    <property type="term" value="C:chromatin"/>
    <property type="evidence" value="ECO:0007669"/>
    <property type="project" value="TreeGrafter"/>
</dbReference>
<dbReference type="Pfam" id="PF00096">
    <property type="entry name" value="zf-C2H2"/>
    <property type="match status" value="2"/>
</dbReference>
<dbReference type="AlphaFoldDB" id="S8APQ2"/>
<dbReference type="EMBL" id="KB644410">
    <property type="protein sequence ID" value="EPS27908.1"/>
    <property type="molecule type" value="Genomic_DNA"/>
</dbReference>
<evidence type="ECO:0000313" key="10">
    <source>
        <dbReference type="EMBL" id="EPS27908.1"/>
    </source>
</evidence>
<proteinExistence type="predicted"/>
<dbReference type="PROSITE" id="PS00028">
    <property type="entry name" value="ZINC_FINGER_C2H2_1"/>
    <property type="match status" value="2"/>
</dbReference>
<evidence type="ECO:0000256" key="7">
    <source>
        <dbReference type="PROSITE-ProRule" id="PRU00042"/>
    </source>
</evidence>
<dbReference type="CDD" id="cd12148">
    <property type="entry name" value="fungal_TF_MHR"/>
    <property type="match status" value="1"/>
</dbReference>
<evidence type="ECO:0000256" key="2">
    <source>
        <dbReference type="ARBA" id="ARBA00022723"/>
    </source>
</evidence>
<dbReference type="PhylomeDB" id="S8APQ2"/>
<dbReference type="GO" id="GO:0008270">
    <property type="term" value="F:zinc ion binding"/>
    <property type="evidence" value="ECO:0007669"/>
    <property type="project" value="UniProtKB-KW"/>
</dbReference>
<feature type="domain" description="C2H2-type" evidence="9">
    <location>
        <begin position="32"/>
        <end position="59"/>
    </location>
</feature>
<accession>S8APQ2</accession>
<feature type="compositionally biased region" description="Polar residues" evidence="8">
    <location>
        <begin position="199"/>
        <end position="209"/>
    </location>
</feature>